<reference evidence="2 3" key="1">
    <citation type="submission" date="2017-10" db="EMBL/GenBank/DDBJ databases">
        <title>Comparative genomics in systemic dimorphic fungi from Ajellomycetaceae.</title>
        <authorList>
            <person name="Munoz J.F."/>
            <person name="Mcewen J.G."/>
            <person name="Clay O.K."/>
            <person name="Cuomo C.A."/>
        </authorList>
    </citation>
    <scope>NUCLEOTIDE SEQUENCE [LARGE SCALE GENOMIC DNA]</scope>
    <source>
        <strain evidence="2 3">UAMH7299</strain>
    </source>
</reference>
<evidence type="ECO:0000256" key="1">
    <source>
        <dbReference type="SAM" id="SignalP"/>
    </source>
</evidence>
<dbReference type="EMBL" id="PDNA01000120">
    <property type="protein sequence ID" value="PGH12271.1"/>
    <property type="molecule type" value="Genomic_DNA"/>
</dbReference>
<evidence type="ECO:0000313" key="2">
    <source>
        <dbReference type="EMBL" id="PGH12271.1"/>
    </source>
</evidence>
<proteinExistence type="predicted"/>
<keyword evidence="3" id="KW-1185">Reference proteome</keyword>
<dbReference type="AlphaFoldDB" id="A0A2B7XU26"/>
<organism evidence="2 3">
    <name type="scientific">Polytolypa hystricis (strain UAMH7299)</name>
    <dbReference type="NCBI Taxonomy" id="1447883"/>
    <lineage>
        <taxon>Eukaryota</taxon>
        <taxon>Fungi</taxon>
        <taxon>Dikarya</taxon>
        <taxon>Ascomycota</taxon>
        <taxon>Pezizomycotina</taxon>
        <taxon>Eurotiomycetes</taxon>
        <taxon>Eurotiomycetidae</taxon>
        <taxon>Onygenales</taxon>
        <taxon>Onygenales incertae sedis</taxon>
        <taxon>Polytolypa</taxon>
    </lineage>
</organism>
<name>A0A2B7XU26_POLH7</name>
<comment type="caution">
    <text evidence="2">The sequence shown here is derived from an EMBL/GenBank/DDBJ whole genome shotgun (WGS) entry which is preliminary data.</text>
</comment>
<keyword evidence="1" id="KW-0732">Signal</keyword>
<accession>A0A2B7XU26</accession>
<evidence type="ECO:0000313" key="3">
    <source>
        <dbReference type="Proteomes" id="UP000224634"/>
    </source>
</evidence>
<protein>
    <submittedName>
        <fullName evidence="2">Uncharacterized protein</fullName>
    </submittedName>
</protein>
<feature type="chain" id="PRO_5012292952" evidence="1">
    <location>
        <begin position="21"/>
        <end position="84"/>
    </location>
</feature>
<gene>
    <name evidence="2" type="ORF">AJ80_06785</name>
</gene>
<feature type="signal peptide" evidence="1">
    <location>
        <begin position="1"/>
        <end position="20"/>
    </location>
</feature>
<dbReference type="OrthoDB" id="4304372at2759"/>
<sequence>MHFSTALLTTLLLSVTMVEGLKCACNAGGQNSKAACDYIGKVYGTRGCGYTGCCVFPGRERDAFENACNTLGFGFKRCDECETC</sequence>
<dbReference type="Proteomes" id="UP000224634">
    <property type="component" value="Unassembled WGS sequence"/>
</dbReference>